<evidence type="ECO:0000313" key="2">
    <source>
        <dbReference type="EMBL" id="AFA48534.1"/>
    </source>
</evidence>
<sequence length="195" mass="21942">MKRIEYAMKMRALMGDLSECGDLAYIKEYNNQCFICLIDILGHGNKARSVALVAEEYLNKNFKNNLFEIMEGLHKHLQGSRGGVVLMCHLEIATGKLHYIGIGNINGRIIGIKQNQFISKDGIVGHGRIHPSLKECHLKNRDLLLLCSDGIKEHYNIIDHVQLFSQDTESIVTGILCELGKKDDDASCIALRYLE</sequence>
<dbReference type="eggNOG" id="COG2208">
    <property type="taxonomic scope" value="Bacteria"/>
</dbReference>
<dbReference type="PANTHER" id="PTHR35801">
    <property type="entry name" value="PHOSPHOSERINE PHOSPHATASE RSBX"/>
    <property type="match status" value="1"/>
</dbReference>
<dbReference type="KEGG" id="awo:Awo_c17540"/>
<reference evidence="3" key="1">
    <citation type="submission" date="2011-07" db="EMBL/GenBank/DDBJ databases">
        <title>Complete genome sequence of Acetobacterium woodii.</title>
        <authorList>
            <person name="Poehlein A."/>
            <person name="Schmidt S."/>
            <person name="Kaster A.-K."/>
            <person name="Goenrich M."/>
            <person name="Vollmers J."/>
            <person name="Thuermer A."/>
            <person name="Gottschalk G."/>
            <person name="Thauer R.K."/>
            <person name="Daniel R."/>
            <person name="Mueller V."/>
        </authorList>
    </citation>
    <scope>NUCLEOTIDE SEQUENCE [LARGE SCALE GENOMIC DNA]</scope>
    <source>
        <strain evidence="3">ATCC 29683 / DSM 1030 / JCM 2381 / KCTC 1655 / WB1</strain>
    </source>
</reference>
<dbReference type="Pfam" id="PF07228">
    <property type="entry name" value="SpoIIE"/>
    <property type="match status" value="1"/>
</dbReference>
<dbReference type="OrthoDB" id="1805512at2"/>
<dbReference type="RefSeq" id="WP_014356134.1">
    <property type="nucleotide sequence ID" value="NC_016894.1"/>
</dbReference>
<dbReference type="InterPro" id="IPR001932">
    <property type="entry name" value="PPM-type_phosphatase-like_dom"/>
</dbReference>
<evidence type="ECO:0000313" key="3">
    <source>
        <dbReference type="Proteomes" id="UP000007177"/>
    </source>
</evidence>
<dbReference type="EMBL" id="CP002987">
    <property type="protein sequence ID" value="AFA48534.1"/>
    <property type="molecule type" value="Genomic_DNA"/>
</dbReference>
<protein>
    <submittedName>
        <fullName evidence="2">Protein phosphatase 2C-like protein</fullName>
    </submittedName>
</protein>
<dbReference type="InterPro" id="IPR036457">
    <property type="entry name" value="PPM-type-like_dom_sf"/>
</dbReference>
<dbReference type="SUPFAM" id="SSF81606">
    <property type="entry name" value="PP2C-like"/>
    <property type="match status" value="1"/>
</dbReference>
<dbReference type="PANTHER" id="PTHR35801:SF1">
    <property type="entry name" value="PHOSPHOSERINE PHOSPHATASE RSBX"/>
    <property type="match status" value="1"/>
</dbReference>
<name>H6LI04_ACEWD</name>
<feature type="domain" description="PPM-type phosphatase" evidence="1">
    <location>
        <begin position="32"/>
        <end position="192"/>
    </location>
</feature>
<dbReference type="InterPro" id="IPR039248">
    <property type="entry name" value="Ptase_RsbX"/>
</dbReference>
<organism evidence="2 3">
    <name type="scientific">Acetobacterium woodii (strain ATCC 29683 / DSM 1030 / JCM 2381 / KCTC 1655 / WB1)</name>
    <dbReference type="NCBI Taxonomy" id="931626"/>
    <lineage>
        <taxon>Bacteria</taxon>
        <taxon>Bacillati</taxon>
        <taxon>Bacillota</taxon>
        <taxon>Clostridia</taxon>
        <taxon>Eubacteriales</taxon>
        <taxon>Eubacteriaceae</taxon>
        <taxon>Acetobacterium</taxon>
    </lineage>
</organism>
<dbReference type="AlphaFoldDB" id="H6LI04"/>
<dbReference type="STRING" id="931626.Awo_c17540"/>
<reference evidence="2 3" key="2">
    <citation type="journal article" date="2012" name="PLoS ONE">
        <title>An ancient pathway combining carbon dioxide fixation with the generation and utilization of a sodium ion gradient for ATP synthesis.</title>
        <authorList>
            <person name="Poehlein A."/>
            <person name="Schmidt S."/>
            <person name="Kaster A.K."/>
            <person name="Goenrich M."/>
            <person name="Vollmers J."/>
            <person name="Thurmer A."/>
            <person name="Bertsch J."/>
            <person name="Schuchmann K."/>
            <person name="Voigt B."/>
            <person name="Hecker M."/>
            <person name="Daniel R."/>
            <person name="Thauer R.K."/>
            <person name="Gottschalk G."/>
            <person name="Muller V."/>
        </authorList>
    </citation>
    <scope>NUCLEOTIDE SEQUENCE [LARGE SCALE GENOMIC DNA]</scope>
    <source>
        <strain evidence="3">ATCC 29683 / DSM 1030 / JCM 2381 / KCTC 1655 / WB1</strain>
    </source>
</reference>
<dbReference type="Gene3D" id="3.60.40.10">
    <property type="entry name" value="PPM-type phosphatase domain"/>
    <property type="match status" value="1"/>
</dbReference>
<evidence type="ECO:0000259" key="1">
    <source>
        <dbReference type="Pfam" id="PF07228"/>
    </source>
</evidence>
<gene>
    <name evidence="2" type="ordered locus">Awo_c17540</name>
</gene>
<keyword evidence="3" id="KW-1185">Reference proteome</keyword>
<dbReference type="HOGENOM" id="CLU_112038_0_0_9"/>
<dbReference type="Proteomes" id="UP000007177">
    <property type="component" value="Chromosome"/>
</dbReference>
<proteinExistence type="predicted"/>
<accession>H6LI04</accession>